<name>A0A4R5UJ41_9HYPH</name>
<accession>A0A4R5UJ41</accession>
<organism evidence="1 2">
    <name type="scientific">Rhizobium deserti</name>
    <dbReference type="NCBI Taxonomy" id="2547961"/>
    <lineage>
        <taxon>Bacteria</taxon>
        <taxon>Pseudomonadati</taxon>
        <taxon>Pseudomonadota</taxon>
        <taxon>Alphaproteobacteria</taxon>
        <taxon>Hyphomicrobiales</taxon>
        <taxon>Rhizobiaceae</taxon>
        <taxon>Rhizobium/Agrobacterium group</taxon>
        <taxon>Rhizobium</taxon>
    </lineage>
</organism>
<dbReference type="InterPro" id="IPR009057">
    <property type="entry name" value="Homeodomain-like_sf"/>
</dbReference>
<keyword evidence="2" id="KW-1185">Reference proteome</keyword>
<reference evidence="1 2" key="1">
    <citation type="submission" date="2019-03" db="EMBL/GenBank/DDBJ databases">
        <title>Rhizobium sp. nov., an bacterium isolated from biocrust in Mu Us Desert.</title>
        <authorList>
            <person name="Lixiong L."/>
        </authorList>
    </citation>
    <scope>NUCLEOTIDE SEQUENCE [LARGE SCALE GENOMIC DNA]</scope>
    <source>
        <strain evidence="1 2">SPY-1</strain>
    </source>
</reference>
<dbReference type="InterPro" id="IPR036388">
    <property type="entry name" value="WH-like_DNA-bd_sf"/>
</dbReference>
<evidence type="ECO:0000313" key="2">
    <source>
        <dbReference type="Proteomes" id="UP000295238"/>
    </source>
</evidence>
<dbReference type="EMBL" id="SMTL01000002">
    <property type="protein sequence ID" value="TDK36862.1"/>
    <property type="molecule type" value="Genomic_DNA"/>
</dbReference>
<dbReference type="PANTHER" id="PTHR34849:SF3">
    <property type="entry name" value="SSR2962 PROTEIN"/>
    <property type="match status" value="1"/>
</dbReference>
<dbReference type="RefSeq" id="WP_133315640.1">
    <property type="nucleotide sequence ID" value="NZ_SMTL01000002.1"/>
</dbReference>
<dbReference type="Pfam" id="PF04255">
    <property type="entry name" value="DUF433"/>
    <property type="match status" value="1"/>
</dbReference>
<dbReference type="Proteomes" id="UP000295238">
    <property type="component" value="Unassembled WGS sequence"/>
</dbReference>
<dbReference type="InterPro" id="IPR007367">
    <property type="entry name" value="DUF433"/>
</dbReference>
<proteinExistence type="predicted"/>
<sequence>MSHIDRITVDPQICAGRPTIRGLRIRVKDILELLASGATRDEILEDYPLLEDADIAVALEFAARQSDHVVLRVA</sequence>
<dbReference type="PANTHER" id="PTHR34849">
    <property type="entry name" value="SSL5025 PROTEIN"/>
    <property type="match status" value="1"/>
</dbReference>
<gene>
    <name evidence="1" type="ORF">E2F50_08095</name>
</gene>
<dbReference type="OrthoDB" id="200074at2"/>
<evidence type="ECO:0000313" key="1">
    <source>
        <dbReference type="EMBL" id="TDK36862.1"/>
    </source>
</evidence>
<dbReference type="AlphaFoldDB" id="A0A4R5UJ41"/>
<protein>
    <submittedName>
        <fullName evidence="1">DUF433 domain-containing protein</fullName>
    </submittedName>
</protein>
<comment type="caution">
    <text evidence="1">The sequence shown here is derived from an EMBL/GenBank/DDBJ whole genome shotgun (WGS) entry which is preliminary data.</text>
</comment>
<dbReference type="Gene3D" id="1.10.10.10">
    <property type="entry name" value="Winged helix-like DNA-binding domain superfamily/Winged helix DNA-binding domain"/>
    <property type="match status" value="1"/>
</dbReference>
<dbReference type="SUPFAM" id="SSF46689">
    <property type="entry name" value="Homeodomain-like"/>
    <property type="match status" value="1"/>
</dbReference>